<gene>
    <name evidence="2" type="ORF">MSPICULIGERA_LOCUS12666</name>
</gene>
<accession>A0AA36CS68</accession>
<feature type="region of interest" description="Disordered" evidence="1">
    <location>
        <begin position="22"/>
        <end position="44"/>
    </location>
</feature>
<dbReference type="Proteomes" id="UP001177023">
    <property type="component" value="Unassembled WGS sequence"/>
</dbReference>
<comment type="caution">
    <text evidence="2">The sequence shown here is derived from an EMBL/GenBank/DDBJ whole genome shotgun (WGS) entry which is preliminary data.</text>
</comment>
<name>A0AA36CS68_9BILA</name>
<organism evidence="2 3">
    <name type="scientific">Mesorhabditis spiculigera</name>
    <dbReference type="NCBI Taxonomy" id="96644"/>
    <lineage>
        <taxon>Eukaryota</taxon>
        <taxon>Metazoa</taxon>
        <taxon>Ecdysozoa</taxon>
        <taxon>Nematoda</taxon>
        <taxon>Chromadorea</taxon>
        <taxon>Rhabditida</taxon>
        <taxon>Rhabditina</taxon>
        <taxon>Rhabditomorpha</taxon>
        <taxon>Rhabditoidea</taxon>
        <taxon>Rhabditidae</taxon>
        <taxon>Mesorhabditinae</taxon>
        <taxon>Mesorhabditis</taxon>
    </lineage>
</organism>
<reference evidence="2" key="1">
    <citation type="submission" date="2023-06" db="EMBL/GenBank/DDBJ databases">
        <authorList>
            <person name="Delattre M."/>
        </authorList>
    </citation>
    <scope>NUCLEOTIDE SEQUENCE</scope>
    <source>
        <strain evidence="2">AF72</strain>
    </source>
</reference>
<sequence length="73" mass="8409">MRSSLYEEKDIAVYKIPSAEDDNLDTSLTTGATKRPKGWKPRSRARLATREYKKFNRNIPCHLTPKKTSTEIP</sequence>
<keyword evidence="3" id="KW-1185">Reference proteome</keyword>
<evidence type="ECO:0000313" key="2">
    <source>
        <dbReference type="EMBL" id="CAJ0574330.1"/>
    </source>
</evidence>
<evidence type="ECO:0000313" key="3">
    <source>
        <dbReference type="Proteomes" id="UP001177023"/>
    </source>
</evidence>
<evidence type="ECO:0000256" key="1">
    <source>
        <dbReference type="SAM" id="MobiDB-lite"/>
    </source>
</evidence>
<feature type="compositionally biased region" description="Basic residues" evidence="1">
    <location>
        <begin position="34"/>
        <end position="44"/>
    </location>
</feature>
<dbReference type="EMBL" id="CATQJA010002629">
    <property type="protein sequence ID" value="CAJ0574330.1"/>
    <property type="molecule type" value="Genomic_DNA"/>
</dbReference>
<dbReference type="AlphaFoldDB" id="A0AA36CS68"/>
<protein>
    <submittedName>
        <fullName evidence="2">Uncharacterized protein</fullName>
    </submittedName>
</protein>
<feature type="non-terminal residue" evidence="2">
    <location>
        <position position="1"/>
    </location>
</feature>
<proteinExistence type="predicted"/>